<dbReference type="PROSITE" id="PS50928">
    <property type="entry name" value="ABC_TM1"/>
    <property type="match status" value="1"/>
</dbReference>
<comment type="similarity">
    <text evidence="7">Belongs to the binding-protein-dependent transport system permease family.</text>
</comment>
<keyword evidence="4 7" id="KW-0812">Transmembrane</keyword>
<name>A0ABT7XCU2_9ACTN</name>
<dbReference type="InterPro" id="IPR035906">
    <property type="entry name" value="MetI-like_sf"/>
</dbReference>
<gene>
    <name evidence="9" type="ORF">QVN30_02805</name>
</gene>
<feature type="transmembrane region" description="Helical" evidence="7">
    <location>
        <begin position="29"/>
        <end position="54"/>
    </location>
</feature>
<dbReference type="Gene3D" id="1.10.3720.10">
    <property type="entry name" value="MetI-like"/>
    <property type="match status" value="1"/>
</dbReference>
<dbReference type="InterPro" id="IPR000515">
    <property type="entry name" value="MetI-like"/>
</dbReference>
<keyword evidence="2 7" id="KW-0813">Transport</keyword>
<evidence type="ECO:0000256" key="2">
    <source>
        <dbReference type="ARBA" id="ARBA00022448"/>
    </source>
</evidence>
<feature type="transmembrane region" description="Helical" evidence="7">
    <location>
        <begin position="93"/>
        <end position="112"/>
    </location>
</feature>
<feature type="transmembrane region" description="Helical" evidence="7">
    <location>
        <begin position="251"/>
        <end position="272"/>
    </location>
</feature>
<dbReference type="Pfam" id="PF00528">
    <property type="entry name" value="BPD_transp_1"/>
    <property type="match status" value="1"/>
</dbReference>
<comment type="caution">
    <text evidence="9">The sequence shown here is derived from an EMBL/GenBank/DDBJ whole genome shotgun (WGS) entry which is preliminary data.</text>
</comment>
<evidence type="ECO:0000256" key="4">
    <source>
        <dbReference type="ARBA" id="ARBA00022692"/>
    </source>
</evidence>
<evidence type="ECO:0000256" key="6">
    <source>
        <dbReference type="ARBA" id="ARBA00023136"/>
    </source>
</evidence>
<sequence length="277" mass="29988">MSAAQAAARKSDAAAPDLSWFRRRQARTLAALVAIVVLFQLCSLICNFSLGYAVSSIPAAFVWMFQNFVPTVESLANLPMVVEQTISTALDSVAATVIAAVCGIAFSVLGSSSIGVECAPVRGVIRAIASIFRNIPMIAWALLLLLSFKQNEFTGFLALFLTTFGQLMRFFLDTFDEIPTGPVEALRSCGASYWQVVFQAGLPLAVADLMSWMLYMVETNIRSATLIGLLTGTGIGFVFNLYYTSFRYDTAGLVIVVTIVFVLVIEAISNAARRSMI</sequence>
<reference evidence="9" key="2">
    <citation type="submission" date="2024-05" db="EMBL/GenBank/DDBJ databases">
        <title>Identification and characterization of horizontal gene transfer across gut microbiota members of farm animals based on homology search.</title>
        <authorList>
            <person name="Schwarzerova J."/>
            <person name="Nykrynova M."/>
            <person name="Jureckova K."/>
            <person name="Cejkova D."/>
            <person name="Rychlik I."/>
        </authorList>
    </citation>
    <scope>NUCLEOTIDE SEQUENCE</scope>
    <source>
        <strain evidence="9">176_SSukc20</strain>
    </source>
</reference>
<feature type="transmembrane region" description="Helical" evidence="7">
    <location>
        <begin position="60"/>
        <end position="81"/>
    </location>
</feature>
<keyword evidence="10" id="KW-1185">Reference proteome</keyword>
<dbReference type="CDD" id="cd06261">
    <property type="entry name" value="TM_PBP2"/>
    <property type="match status" value="1"/>
</dbReference>
<protein>
    <submittedName>
        <fullName evidence="9">ABC transporter permease subunit</fullName>
    </submittedName>
</protein>
<accession>A0ABT7XCU2</accession>
<dbReference type="PANTHER" id="PTHR30043">
    <property type="entry name" value="PHOSPHONATES TRANSPORT SYSTEM PERMEASE PROTEIN"/>
    <property type="match status" value="1"/>
</dbReference>
<evidence type="ECO:0000256" key="3">
    <source>
        <dbReference type="ARBA" id="ARBA00022475"/>
    </source>
</evidence>
<dbReference type="EMBL" id="JAUEIQ010000002">
    <property type="protein sequence ID" value="MDN0063235.1"/>
    <property type="molecule type" value="Genomic_DNA"/>
</dbReference>
<comment type="subcellular location">
    <subcellularLocation>
        <location evidence="1 7">Cell membrane</location>
        <topology evidence="1 7">Multi-pass membrane protein</topology>
    </subcellularLocation>
</comment>
<proteinExistence type="inferred from homology"/>
<feature type="transmembrane region" description="Helical" evidence="7">
    <location>
        <begin position="153"/>
        <end position="172"/>
    </location>
</feature>
<feature type="transmembrane region" description="Helical" evidence="7">
    <location>
        <begin position="124"/>
        <end position="146"/>
    </location>
</feature>
<dbReference type="RefSeq" id="WP_289835377.1">
    <property type="nucleotide sequence ID" value="NZ_JAUEIQ010000002.1"/>
</dbReference>
<keyword evidence="5 7" id="KW-1133">Transmembrane helix</keyword>
<evidence type="ECO:0000256" key="5">
    <source>
        <dbReference type="ARBA" id="ARBA00022989"/>
    </source>
</evidence>
<feature type="transmembrane region" description="Helical" evidence="7">
    <location>
        <begin position="226"/>
        <end position="245"/>
    </location>
</feature>
<evidence type="ECO:0000313" key="10">
    <source>
        <dbReference type="Proteomes" id="UP001168435"/>
    </source>
</evidence>
<keyword evidence="6 7" id="KW-0472">Membrane</keyword>
<dbReference type="Proteomes" id="UP001168435">
    <property type="component" value="Unassembled WGS sequence"/>
</dbReference>
<reference evidence="9" key="1">
    <citation type="submission" date="2023-06" db="EMBL/GenBank/DDBJ databases">
        <authorList>
            <person name="Zeman M."/>
            <person name="Kubasova T."/>
            <person name="Jahodarova E."/>
            <person name="Nykrynova M."/>
            <person name="Rychlik I."/>
        </authorList>
    </citation>
    <scope>NUCLEOTIDE SEQUENCE</scope>
    <source>
        <strain evidence="9">176_SSukc20</strain>
    </source>
</reference>
<feature type="transmembrane region" description="Helical" evidence="7">
    <location>
        <begin position="192"/>
        <end position="214"/>
    </location>
</feature>
<evidence type="ECO:0000256" key="7">
    <source>
        <dbReference type="RuleBase" id="RU363032"/>
    </source>
</evidence>
<dbReference type="PANTHER" id="PTHR30043:SF1">
    <property type="entry name" value="ABC TRANSPORT SYSTEM PERMEASE PROTEIN P69"/>
    <property type="match status" value="1"/>
</dbReference>
<dbReference type="SUPFAM" id="SSF161098">
    <property type="entry name" value="MetI-like"/>
    <property type="match status" value="1"/>
</dbReference>
<keyword evidence="3" id="KW-1003">Cell membrane</keyword>
<evidence type="ECO:0000256" key="1">
    <source>
        <dbReference type="ARBA" id="ARBA00004651"/>
    </source>
</evidence>
<evidence type="ECO:0000259" key="8">
    <source>
        <dbReference type="PROSITE" id="PS50928"/>
    </source>
</evidence>
<organism evidence="9 10">
    <name type="scientific">Collinsella ihumii</name>
    <dbReference type="NCBI Taxonomy" id="1720204"/>
    <lineage>
        <taxon>Bacteria</taxon>
        <taxon>Bacillati</taxon>
        <taxon>Actinomycetota</taxon>
        <taxon>Coriobacteriia</taxon>
        <taxon>Coriobacteriales</taxon>
        <taxon>Coriobacteriaceae</taxon>
        <taxon>Collinsella</taxon>
    </lineage>
</organism>
<feature type="domain" description="ABC transmembrane type-1" evidence="8">
    <location>
        <begin position="85"/>
        <end position="269"/>
    </location>
</feature>
<evidence type="ECO:0000313" key="9">
    <source>
        <dbReference type="EMBL" id="MDN0063235.1"/>
    </source>
</evidence>